<dbReference type="STRING" id="7719.ENSCINP00000007374"/>
<dbReference type="GO" id="GO:0005737">
    <property type="term" value="C:cytoplasm"/>
    <property type="evidence" value="ECO:0000318"/>
    <property type="project" value="GO_Central"/>
</dbReference>
<dbReference type="PANTHER" id="PTHR44329">
    <property type="entry name" value="SERINE/THREONINE-PROTEIN KINASE TNNI3K-RELATED"/>
    <property type="match status" value="1"/>
</dbReference>
<dbReference type="PROSITE" id="PS50011">
    <property type="entry name" value="PROTEIN_KINASE_DOM"/>
    <property type="match status" value="1"/>
</dbReference>
<dbReference type="InterPro" id="IPR011029">
    <property type="entry name" value="DEATH-like_dom_sf"/>
</dbReference>
<dbReference type="AlphaFoldDB" id="F6Y8A2"/>
<reference evidence="9" key="1">
    <citation type="journal article" date="2002" name="Science">
        <title>The draft genome of Ciona intestinalis: insights into chordate and vertebrate origins.</title>
        <authorList>
            <person name="Dehal P."/>
            <person name="Satou Y."/>
            <person name="Campbell R.K."/>
            <person name="Chapman J."/>
            <person name="Degnan B."/>
            <person name="De Tomaso A."/>
            <person name="Davidson B."/>
            <person name="Di Gregorio A."/>
            <person name="Gelpke M."/>
            <person name="Goodstein D.M."/>
            <person name="Harafuji N."/>
            <person name="Hastings K.E."/>
            <person name="Ho I."/>
            <person name="Hotta K."/>
            <person name="Huang W."/>
            <person name="Kawashima T."/>
            <person name="Lemaire P."/>
            <person name="Martinez D."/>
            <person name="Meinertzhagen I.A."/>
            <person name="Necula S."/>
            <person name="Nonaka M."/>
            <person name="Putnam N."/>
            <person name="Rash S."/>
            <person name="Saiga H."/>
            <person name="Satake M."/>
            <person name="Terry A."/>
            <person name="Yamada L."/>
            <person name="Wang H.G."/>
            <person name="Awazu S."/>
            <person name="Azumi K."/>
            <person name="Boore J."/>
            <person name="Branno M."/>
            <person name="Chin-Bow S."/>
            <person name="DeSantis R."/>
            <person name="Doyle S."/>
            <person name="Francino P."/>
            <person name="Keys D.N."/>
            <person name="Haga S."/>
            <person name="Hayashi H."/>
            <person name="Hino K."/>
            <person name="Imai K.S."/>
            <person name="Inaba K."/>
            <person name="Kano S."/>
            <person name="Kobayashi K."/>
            <person name="Kobayashi M."/>
            <person name="Lee B.I."/>
            <person name="Makabe K.W."/>
            <person name="Manohar C."/>
            <person name="Matassi G."/>
            <person name="Medina M."/>
            <person name="Mochizuki Y."/>
            <person name="Mount S."/>
            <person name="Morishita T."/>
            <person name="Miura S."/>
            <person name="Nakayama A."/>
            <person name="Nishizaka S."/>
            <person name="Nomoto H."/>
            <person name="Ohta F."/>
            <person name="Oishi K."/>
            <person name="Rigoutsos I."/>
            <person name="Sano M."/>
            <person name="Sasaki A."/>
            <person name="Sasakura Y."/>
            <person name="Shoguchi E."/>
            <person name="Shin-i T."/>
            <person name="Spagnuolo A."/>
            <person name="Stainier D."/>
            <person name="Suzuki M.M."/>
            <person name="Tassy O."/>
            <person name="Takatori N."/>
            <person name="Tokuoka M."/>
            <person name="Yagi K."/>
            <person name="Yoshizaki F."/>
            <person name="Wada S."/>
            <person name="Zhang C."/>
            <person name="Hyatt P.D."/>
            <person name="Larimer F."/>
            <person name="Detter C."/>
            <person name="Doggett N."/>
            <person name="Glavina T."/>
            <person name="Hawkins T."/>
            <person name="Richardson P."/>
            <person name="Lucas S."/>
            <person name="Kohara Y."/>
            <person name="Levine M."/>
            <person name="Satoh N."/>
            <person name="Rokhsar D.S."/>
        </authorList>
    </citation>
    <scope>NUCLEOTIDE SEQUENCE [LARGE SCALE GENOMIC DNA]</scope>
</reference>
<reference evidence="8" key="3">
    <citation type="submission" date="2025-08" db="UniProtKB">
        <authorList>
            <consortium name="Ensembl"/>
        </authorList>
    </citation>
    <scope>IDENTIFICATION</scope>
</reference>
<dbReference type="GO" id="GO:0043123">
    <property type="term" value="P:positive regulation of canonical NF-kappaB signal transduction"/>
    <property type="evidence" value="ECO:0007669"/>
    <property type="project" value="UniProtKB-ARBA"/>
</dbReference>
<dbReference type="GeneID" id="100181177"/>
<evidence type="ECO:0000313" key="9">
    <source>
        <dbReference type="Proteomes" id="UP000008144"/>
    </source>
</evidence>
<dbReference type="InterPro" id="IPR000719">
    <property type="entry name" value="Prot_kinase_dom"/>
</dbReference>
<evidence type="ECO:0000256" key="2">
    <source>
        <dbReference type="ARBA" id="ARBA00022741"/>
    </source>
</evidence>
<dbReference type="InParanoid" id="F6Y8A2"/>
<dbReference type="SUPFAM" id="SSF47986">
    <property type="entry name" value="DEATH domain"/>
    <property type="match status" value="1"/>
</dbReference>
<proteinExistence type="inferred from homology"/>
<dbReference type="InterPro" id="IPR017441">
    <property type="entry name" value="Protein_kinase_ATP_BS"/>
</dbReference>
<evidence type="ECO:0000313" key="8">
    <source>
        <dbReference type="Ensembl" id="ENSCINP00000007374.3"/>
    </source>
</evidence>
<dbReference type="InterPro" id="IPR000488">
    <property type="entry name" value="Death_dom"/>
</dbReference>
<dbReference type="PROSITE" id="PS50017">
    <property type="entry name" value="DEATH_DOMAIN"/>
    <property type="match status" value="1"/>
</dbReference>
<dbReference type="CDD" id="cd01670">
    <property type="entry name" value="Death"/>
    <property type="match status" value="1"/>
</dbReference>
<evidence type="ECO:0000256" key="4">
    <source>
        <dbReference type="PROSITE-ProRule" id="PRU10141"/>
    </source>
</evidence>
<dbReference type="Ensembl" id="ENSCINT00000007374.3">
    <property type="protein sequence ID" value="ENSCINP00000007374.3"/>
    <property type="gene ID" value="ENSCING00000003585.3"/>
</dbReference>
<evidence type="ECO:0000259" key="7">
    <source>
        <dbReference type="PROSITE" id="PS50017"/>
    </source>
</evidence>
<dbReference type="GO" id="GO:0031349">
    <property type="term" value="P:positive regulation of defense response"/>
    <property type="evidence" value="ECO:0007669"/>
    <property type="project" value="UniProtKB-ARBA"/>
</dbReference>
<keyword evidence="1 5" id="KW-0808">Transferase</keyword>
<dbReference type="Proteomes" id="UP000008144">
    <property type="component" value="Chromosome 3"/>
</dbReference>
<dbReference type="KEGG" id="cin:100181177"/>
<dbReference type="GO" id="GO:0071345">
    <property type="term" value="P:cellular response to cytokine stimulus"/>
    <property type="evidence" value="ECO:0007669"/>
    <property type="project" value="UniProtKB-ARBA"/>
</dbReference>
<dbReference type="PANTHER" id="PTHR44329:SF291">
    <property type="entry name" value="PROTEIN KINASE DOMAIN-CONTAINING PROTEIN"/>
    <property type="match status" value="1"/>
</dbReference>
<dbReference type="GO" id="GO:0045087">
    <property type="term" value="P:innate immune response"/>
    <property type="evidence" value="ECO:0007669"/>
    <property type="project" value="UniProtKB-ARBA"/>
</dbReference>
<accession>A0A1W2WCH1</accession>
<dbReference type="InterPro" id="IPR011009">
    <property type="entry name" value="Kinase-like_dom_sf"/>
</dbReference>
<feature type="binding site" evidence="4">
    <location>
        <position position="42"/>
    </location>
    <ligand>
        <name>ATP</name>
        <dbReference type="ChEBI" id="CHEBI:30616"/>
    </ligand>
</feature>
<keyword evidence="3 4" id="KW-0067">ATP-binding</keyword>
<dbReference type="GO" id="GO:0009893">
    <property type="term" value="P:positive regulation of metabolic process"/>
    <property type="evidence" value="ECO:0007669"/>
    <property type="project" value="UniProtKB-ARBA"/>
</dbReference>
<dbReference type="PROSITE" id="PS00107">
    <property type="entry name" value="PROTEIN_KINASE_ATP"/>
    <property type="match status" value="1"/>
</dbReference>
<protein>
    <submittedName>
        <fullName evidence="8">Receptor-interacting serine/threonine-protein kinase 2-like</fullName>
    </submittedName>
</protein>
<dbReference type="Pfam" id="PF07714">
    <property type="entry name" value="PK_Tyr_Ser-Thr"/>
    <property type="match status" value="1"/>
</dbReference>
<evidence type="ECO:0000259" key="6">
    <source>
        <dbReference type="PROSITE" id="PS50011"/>
    </source>
</evidence>
<name>F6Y8A2_CIOIN</name>
<dbReference type="Gene3D" id="1.10.533.10">
    <property type="entry name" value="Death Domain, Fas"/>
    <property type="match status" value="1"/>
</dbReference>
<dbReference type="EMBL" id="EAAA01001751">
    <property type="status" value="NOT_ANNOTATED_CDS"/>
    <property type="molecule type" value="Genomic_DNA"/>
</dbReference>
<sequence>MDNCIKLSELKVDPIALAPIGQGSYGTVYEAWHNRHHSVAVKICRIHMDEQNFQEEKELNKRATDENACVPYFGFISEYYRGLLYNGLVFKFMECGSLGDLLHRHNVYPDNCLAFRMLHEIAVAMNKLHEINADQRLLHCDLKPCNILLDIDLHAHITDFGAARFSTVTENRDRVIKQDPNSMRTIAYCAPEFFSDNFRRTSKYDVYSFSILAWELLAREIPYRGQSNNDIPPRVLANCRPDLNLLRGTIDNYEAFEHFLRRCWAQNSNDRPTFLDIATELKPLTHTDEEVLQHAVMQAKQELLTKLNRLSFQRSLENYRYNFTEVFTGHHPTAEQSKRMEIGDNLAAQPDNNQHIAQNENDQLSVGDRNLTDEDCRRLGKNYARSWETLASDLGISFAQIDNIKQDHRRNEERKIAVFQKWKEIDPNPTVRNLIQKLRQIKVDIDCYSFLDPDRVIRDDLRNEGA</sequence>
<feature type="domain" description="Death" evidence="7">
    <location>
        <begin position="386"/>
        <end position="442"/>
    </location>
</feature>
<evidence type="ECO:0000256" key="1">
    <source>
        <dbReference type="ARBA" id="ARBA00022527"/>
    </source>
</evidence>
<dbReference type="OrthoDB" id="339325at2759"/>
<evidence type="ECO:0000256" key="5">
    <source>
        <dbReference type="RuleBase" id="RU000304"/>
    </source>
</evidence>
<dbReference type="FunCoup" id="F6Y8A2">
    <property type="interactions" value="50"/>
</dbReference>
<dbReference type="InterPro" id="IPR008271">
    <property type="entry name" value="Ser/Thr_kinase_AS"/>
</dbReference>
<keyword evidence="1 5" id="KW-0418">Kinase</keyword>
<keyword evidence="2 4" id="KW-0547">Nucleotide-binding</keyword>
<comment type="similarity">
    <text evidence="5">Belongs to the protein kinase superfamily.</text>
</comment>
<reference evidence="8" key="4">
    <citation type="submission" date="2025-09" db="UniProtKB">
        <authorList>
            <consortium name="Ensembl"/>
        </authorList>
    </citation>
    <scope>IDENTIFICATION</scope>
</reference>
<keyword evidence="1 5" id="KW-0723">Serine/threonine-protein kinase</keyword>
<dbReference type="SUPFAM" id="SSF56112">
    <property type="entry name" value="Protein kinase-like (PK-like)"/>
    <property type="match status" value="1"/>
</dbReference>
<feature type="domain" description="Protein kinase" evidence="6">
    <location>
        <begin position="14"/>
        <end position="285"/>
    </location>
</feature>
<dbReference type="GO" id="GO:0005524">
    <property type="term" value="F:ATP binding"/>
    <property type="evidence" value="ECO:0007669"/>
    <property type="project" value="UniProtKB-UniRule"/>
</dbReference>
<dbReference type="InterPro" id="IPR051681">
    <property type="entry name" value="Ser/Thr_Kinases-Pseudokinases"/>
</dbReference>
<dbReference type="GO" id="GO:0004706">
    <property type="term" value="F:JUN kinase kinase kinase activity"/>
    <property type="evidence" value="ECO:0000318"/>
    <property type="project" value="GO_Central"/>
</dbReference>
<dbReference type="Gene3D" id="1.10.510.10">
    <property type="entry name" value="Transferase(Phosphotransferase) domain 1"/>
    <property type="match status" value="1"/>
</dbReference>
<dbReference type="Pfam" id="PF00531">
    <property type="entry name" value="Death"/>
    <property type="match status" value="1"/>
</dbReference>
<gene>
    <name evidence="8" type="primary">LOC100181177</name>
</gene>
<organism evidence="8 9">
    <name type="scientific">Ciona intestinalis</name>
    <name type="common">Transparent sea squirt</name>
    <name type="synonym">Ascidia intestinalis</name>
    <dbReference type="NCBI Taxonomy" id="7719"/>
    <lineage>
        <taxon>Eukaryota</taxon>
        <taxon>Metazoa</taxon>
        <taxon>Chordata</taxon>
        <taxon>Tunicata</taxon>
        <taxon>Ascidiacea</taxon>
        <taxon>Phlebobranchia</taxon>
        <taxon>Cionidae</taxon>
        <taxon>Ciona</taxon>
    </lineage>
</organism>
<accession>F6Y8A2</accession>
<dbReference type="OMA" id="NCLAFRM"/>
<dbReference type="InterPro" id="IPR001245">
    <property type="entry name" value="Ser-Thr/Tyr_kinase_cat_dom"/>
</dbReference>
<evidence type="ECO:0000256" key="3">
    <source>
        <dbReference type="ARBA" id="ARBA00022840"/>
    </source>
</evidence>
<dbReference type="SMART" id="SM00220">
    <property type="entry name" value="S_TKc"/>
    <property type="match status" value="1"/>
</dbReference>
<reference evidence="8" key="2">
    <citation type="journal article" date="2008" name="Genome Biol.">
        <title>Improved genome assembly and evidence-based global gene model set for the chordate Ciona intestinalis: new insight into intron and operon populations.</title>
        <authorList>
            <person name="Satou Y."/>
            <person name="Mineta K."/>
            <person name="Ogasawara M."/>
            <person name="Sasakura Y."/>
            <person name="Shoguchi E."/>
            <person name="Ueno K."/>
            <person name="Yamada L."/>
            <person name="Matsumoto J."/>
            <person name="Wasserscheid J."/>
            <person name="Dewar K."/>
            <person name="Wiley G.B."/>
            <person name="Macmil S.L."/>
            <person name="Roe B.A."/>
            <person name="Zeller R.W."/>
            <person name="Hastings K.E."/>
            <person name="Lemaire P."/>
            <person name="Lindquist E."/>
            <person name="Endo T."/>
            <person name="Hotta K."/>
            <person name="Inaba K."/>
        </authorList>
    </citation>
    <scope>NUCLEOTIDE SEQUENCE [LARGE SCALE GENOMIC DNA]</scope>
    <source>
        <strain evidence="8">wild type</strain>
    </source>
</reference>
<dbReference type="GO" id="GO:0007165">
    <property type="term" value="P:signal transduction"/>
    <property type="evidence" value="ECO:0000318"/>
    <property type="project" value="GO_Central"/>
</dbReference>
<dbReference type="GeneTree" id="ENSGT00940000164384"/>
<keyword evidence="9" id="KW-1185">Reference proteome</keyword>
<dbReference type="PROSITE" id="PS00108">
    <property type="entry name" value="PROTEIN_KINASE_ST"/>
    <property type="match status" value="1"/>
</dbReference>
<dbReference type="HOGENOM" id="CLU_586531_0_0_1"/>
<dbReference type="RefSeq" id="XP_002128565.1">
    <property type="nucleotide sequence ID" value="XM_002128529.4"/>
</dbReference>